<evidence type="ECO:0000313" key="4">
    <source>
        <dbReference type="Proteomes" id="UP000317648"/>
    </source>
</evidence>
<evidence type="ECO:0000256" key="2">
    <source>
        <dbReference type="SAM" id="SignalP"/>
    </source>
</evidence>
<feature type="compositionally biased region" description="Pro residues" evidence="1">
    <location>
        <begin position="333"/>
        <end position="345"/>
    </location>
</feature>
<evidence type="ECO:0008006" key="5">
    <source>
        <dbReference type="Google" id="ProtNLM"/>
    </source>
</evidence>
<reference evidence="3 4" key="1">
    <citation type="submission" date="2019-02" db="EMBL/GenBank/DDBJ databases">
        <title>Deep-cultivation of Planctomycetes and their phenomic and genomic characterization uncovers novel biology.</title>
        <authorList>
            <person name="Wiegand S."/>
            <person name="Jogler M."/>
            <person name="Boedeker C."/>
            <person name="Pinto D."/>
            <person name="Vollmers J."/>
            <person name="Rivas-Marin E."/>
            <person name="Kohn T."/>
            <person name="Peeters S.H."/>
            <person name="Heuer A."/>
            <person name="Rast P."/>
            <person name="Oberbeckmann S."/>
            <person name="Bunk B."/>
            <person name="Jeske O."/>
            <person name="Meyerdierks A."/>
            <person name="Storesund J.E."/>
            <person name="Kallscheuer N."/>
            <person name="Luecker S."/>
            <person name="Lage O.M."/>
            <person name="Pohl T."/>
            <person name="Merkel B.J."/>
            <person name="Hornburger P."/>
            <person name="Mueller R.-W."/>
            <person name="Bruemmer F."/>
            <person name="Labrenz M."/>
            <person name="Spormann A.M."/>
            <person name="Op den Camp H."/>
            <person name="Overmann J."/>
            <person name="Amann R."/>
            <person name="Jetten M.S.M."/>
            <person name="Mascher T."/>
            <person name="Medema M.H."/>
            <person name="Devos D.P."/>
            <person name="Kaster A.-K."/>
            <person name="Ovreas L."/>
            <person name="Rohde M."/>
            <person name="Galperin M.Y."/>
            <person name="Jogler C."/>
        </authorList>
    </citation>
    <scope>NUCLEOTIDE SEQUENCE [LARGE SCALE GENOMIC DNA]</scope>
    <source>
        <strain evidence="3 4">Pla85_3_4</strain>
    </source>
</reference>
<feature type="compositionally biased region" description="Gly residues" evidence="1">
    <location>
        <begin position="351"/>
        <end position="372"/>
    </location>
</feature>
<dbReference type="RefSeq" id="WP_145052558.1">
    <property type="nucleotide sequence ID" value="NZ_CP036433.1"/>
</dbReference>
<gene>
    <name evidence="3" type="ORF">Pla8534_21160</name>
</gene>
<evidence type="ECO:0000256" key="1">
    <source>
        <dbReference type="SAM" id="MobiDB-lite"/>
    </source>
</evidence>
<feature type="compositionally biased region" description="Basic and acidic residues" evidence="1">
    <location>
        <begin position="319"/>
        <end position="331"/>
    </location>
</feature>
<dbReference type="Proteomes" id="UP000317648">
    <property type="component" value="Chromosome"/>
</dbReference>
<feature type="region of interest" description="Disordered" evidence="1">
    <location>
        <begin position="310"/>
        <end position="407"/>
    </location>
</feature>
<accession>A0A518DR64</accession>
<proteinExistence type="predicted"/>
<dbReference type="OrthoDB" id="279409at2"/>
<keyword evidence="2" id="KW-0732">Signal</keyword>
<dbReference type="KEGG" id="lcre:Pla8534_21160"/>
<feature type="signal peptide" evidence="2">
    <location>
        <begin position="1"/>
        <end position="42"/>
    </location>
</feature>
<sequence length="407" mass="45122" precursor="true">MISNPSIGIPLPWPTAACRAARPLLFAVVACATVLLAGADHAVSPEPNDQQRLLAMSAADKAKLAKQKERFEQLPAEEQERIRTLYRQVSQHPDRERLVEVMQRYTDWLADLTSSQRAELRGLSSTARIGQIEQFKLTQAVTQLAASGSSELQADDISKMHRWLEGYTRTHRDAFLNQLPADVRDRVSESPAEIQTRMLLFGAARQPSFRFPTPATEEVVQLEAELSPAAQGVLEQATTPQLKVEIVNSMLKASFSSRWESIVSEDDLQKYAAELPREKQEELESLTREEMHRRLRQMYFASRARHHASRWPFWKGGPPRRDDHEPGEHGPRTGPPRGPGGGPPHGPDDLGPGGMGPGLGPRPGSGPWGDGGRGGRRRGFGEDRDPKPDTRFGGRPESPLDDPSDNP</sequence>
<feature type="compositionally biased region" description="Basic and acidic residues" evidence="1">
    <location>
        <begin position="379"/>
        <end position="394"/>
    </location>
</feature>
<dbReference type="AlphaFoldDB" id="A0A518DR64"/>
<feature type="chain" id="PRO_5022190858" description="LTXXQ motif protein" evidence="2">
    <location>
        <begin position="43"/>
        <end position="407"/>
    </location>
</feature>
<protein>
    <recommendedName>
        <fullName evidence="5">LTXXQ motif protein</fullName>
    </recommendedName>
</protein>
<dbReference type="EMBL" id="CP036433">
    <property type="protein sequence ID" value="QDU94327.1"/>
    <property type="molecule type" value="Genomic_DNA"/>
</dbReference>
<keyword evidence="4" id="KW-1185">Reference proteome</keyword>
<evidence type="ECO:0000313" key="3">
    <source>
        <dbReference type="EMBL" id="QDU94327.1"/>
    </source>
</evidence>
<organism evidence="3 4">
    <name type="scientific">Lignipirellula cremea</name>
    <dbReference type="NCBI Taxonomy" id="2528010"/>
    <lineage>
        <taxon>Bacteria</taxon>
        <taxon>Pseudomonadati</taxon>
        <taxon>Planctomycetota</taxon>
        <taxon>Planctomycetia</taxon>
        <taxon>Pirellulales</taxon>
        <taxon>Pirellulaceae</taxon>
        <taxon>Lignipirellula</taxon>
    </lineage>
</organism>
<name>A0A518DR64_9BACT</name>